<dbReference type="Pfam" id="PF14230">
    <property type="entry name" value="DUF4333"/>
    <property type="match status" value="1"/>
</dbReference>
<dbReference type="RefSeq" id="WP_218596317.1">
    <property type="nucleotide sequence ID" value="NZ_JADQDF010000001.1"/>
</dbReference>
<feature type="transmembrane region" description="Helical" evidence="2">
    <location>
        <begin position="233"/>
        <end position="256"/>
    </location>
</feature>
<feature type="compositionally biased region" description="Gly residues" evidence="1">
    <location>
        <begin position="162"/>
        <end position="174"/>
    </location>
</feature>
<protein>
    <submittedName>
        <fullName evidence="4">DUF4333 domain-containing protein</fullName>
    </submittedName>
</protein>
<keyword evidence="2" id="KW-0472">Membrane</keyword>
<feature type="compositionally biased region" description="Low complexity" evidence="1">
    <location>
        <begin position="151"/>
        <end position="161"/>
    </location>
</feature>
<proteinExistence type="predicted"/>
<evidence type="ECO:0000256" key="1">
    <source>
        <dbReference type="SAM" id="MobiDB-lite"/>
    </source>
</evidence>
<keyword evidence="2" id="KW-0812">Transmembrane</keyword>
<name>A0ABS6UIM2_9PSEU</name>
<keyword evidence="5" id="KW-1185">Reference proteome</keyword>
<dbReference type="EMBL" id="JADQDF010000001">
    <property type="protein sequence ID" value="MBW0132032.1"/>
    <property type="molecule type" value="Genomic_DNA"/>
</dbReference>
<sequence length="336" mass="34371">MTTPEGTPHGRPAEGAEQPWGGAPAGGWGDPSVDRAAETRSWSEEAPPREDASRGDVPSGRDTAEPADPDATRVVTTPPVGGAPDPDATRVDRAGPPGRTPAADTPAWAQQPPMGGGWAAPEQGQPTGPAGQQGWGPPGAYPGQPHPGQQPYPTQARPGYAGQPGYGPQGGYGQQGYAQPGYGQPGYGQPGYEQQGHGRQGYAQQGYGGPGYGQGYPPLPDVDRARRRSRLPLVVGGIVVALLAVGAVMAFVWPGFLNTTVFDQAALQSGVQRVLVEDYGYPVVGDVTCGEVGAGPIRVVTGTSFTCTTTIDGAPSVVPVTVTSDTGDYEVGRPGA</sequence>
<dbReference type="Proteomes" id="UP000694300">
    <property type="component" value="Unassembled WGS sequence"/>
</dbReference>
<feature type="compositionally biased region" description="Low complexity" evidence="1">
    <location>
        <begin position="13"/>
        <end position="22"/>
    </location>
</feature>
<gene>
    <name evidence="4" type="ORF">I4I82_30780</name>
</gene>
<evidence type="ECO:0000313" key="4">
    <source>
        <dbReference type="EMBL" id="MBW0132032.1"/>
    </source>
</evidence>
<evidence type="ECO:0000313" key="5">
    <source>
        <dbReference type="Proteomes" id="UP000694300"/>
    </source>
</evidence>
<evidence type="ECO:0000259" key="3">
    <source>
        <dbReference type="Pfam" id="PF14230"/>
    </source>
</evidence>
<feature type="compositionally biased region" description="Basic and acidic residues" evidence="1">
    <location>
        <begin position="32"/>
        <end position="54"/>
    </location>
</feature>
<accession>A0ABS6UIM2</accession>
<feature type="compositionally biased region" description="Low complexity" evidence="1">
    <location>
        <begin position="190"/>
        <end position="205"/>
    </location>
</feature>
<comment type="caution">
    <text evidence="4">The sequence shown here is derived from an EMBL/GenBank/DDBJ whole genome shotgun (WGS) entry which is preliminary data.</text>
</comment>
<evidence type="ECO:0000256" key="2">
    <source>
        <dbReference type="SAM" id="Phobius"/>
    </source>
</evidence>
<keyword evidence="2" id="KW-1133">Transmembrane helix</keyword>
<feature type="region of interest" description="Disordered" evidence="1">
    <location>
        <begin position="1"/>
        <end position="221"/>
    </location>
</feature>
<feature type="compositionally biased region" description="Low complexity" evidence="1">
    <location>
        <begin position="119"/>
        <end position="130"/>
    </location>
</feature>
<reference evidence="4 5" key="1">
    <citation type="submission" date="2020-11" db="EMBL/GenBank/DDBJ databases">
        <title>Pseudonocardia abyssalis sp. nov. and Pseudonocardia oceani sp. nov., description and phylogenomic analysis of two novel actinomycetes isolated from the deep Southern Ocean.</title>
        <authorList>
            <person name="Parra J."/>
        </authorList>
    </citation>
    <scope>NUCLEOTIDE SEQUENCE [LARGE SCALE GENOMIC DNA]</scope>
    <source>
        <strain evidence="5">KRD185</strain>
    </source>
</reference>
<organism evidence="4 5">
    <name type="scientific">Pseudonocardia oceani</name>
    <dbReference type="NCBI Taxonomy" id="2792013"/>
    <lineage>
        <taxon>Bacteria</taxon>
        <taxon>Bacillati</taxon>
        <taxon>Actinomycetota</taxon>
        <taxon>Actinomycetes</taxon>
        <taxon>Pseudonocardiales</taxon>
        <taxon>Pseudonocardiaceae</taxon>
        <taxon>Pseudonocardia</taxon>
    </lineage>
</organism>
<feature type="domain" description="DUF4333" evidence="3">
    <location>
        <begin position="247"/>
        <end position="327"/>
    </location>
</feature>
<dbReference type="InterPro" id="IPR025637">
    <property type="entry name" value="DUF4333"/>
</dbReference>